<dbReference type="InterPro" id="IPR036389">
    <property type="entry name" value="RNase_III_sf"/>
</dbReference>
<protein>
    <recommendedName>
        <fullName evidence="1">RNase III domain-containing protein</fullName>
    </recommendedName>
</protein>
<proteinExistence type="predicted"/>
<gene>
    <name evidence="2" type="ORF">F5878DRAFT_607289</name>
</gene>
<organism evidence="2 3">
    <name type="scientific">Lentinula raphanica</name>
    <dbReference type="NCBI Taxonomy" id="153919"/>
    <lineage>
        <taxon>Eukaryota</taxon>
        <taxon>Fungi</taxon>
        <taxon>Dikarya</taxon>
        <taxon>Basidiomycota</taxon>
        <taxon>Agaricomycotina</taxon>
        <taxon>Agaricomycetes</taxon>
        <taxon>Agaricomycetidae</taxon>
        <taxon>Agaricales</taxon>
        <taxon>Marasmiineae</taxon>
        <taxon>Omphalotaceae</taxon>
        <taxon>Lentinula</taxon>
    </lineage>
</organism>
<dbReference type="AlphaFoldDB" id="A0AA38PGL2"/>
<accession>A0AA38PGL2</accession>
<dbReference type="SUPFAM" id="SSF69065">
    <property type="entry name" value="RNase III domain-like"/>
    <property type="match status" value="1"/>
</dbReference>
<reference evidence="2" key="1">
    <citation type="submission" date="2022-08" db="EMBL/GenBank/DDBJ databases">
        <authorList>
            <consortium name="DOE Joint Genome Institute"/>
            <person name="Min B."/>
            <person name="Riley R."/>
            <person name="Sierra-Patev S."/>
            <person name="Naranjo-Ortiz M."/>
            <person name="Looney B."/>
            <person name="Konkel Z."/>
            <person name="Slot J.C."/>
            <person name="Sakamoto Y."/>
            <person name="Steenwyk J.L."/>
            <person name="Rokas A."/>
            <person name="Carro J."/>
            <person name="Camarero S."/>
            <person name="Ferreira P."/>
            <person name="Molpeceres G."/>
            <person name="Ruiz-Duenas F.J."/>
            <person name="Serrano A."/>
            <person name="Henrissat B."/>
            <person name="Drula E."/>
            <person name="Hughes K.W."/>
            <person name="Mata J.L."/>
            <person name="Ishikawa N.K."/>
            <person name="Vargas-Isla R."/>
            <person name="Ushijima S."/>
            <person name="Smith C.A."/>
            <person name="Ahrendt S."/>
            <person name="Andreopoulos W."/>
            <person name="He G."/>
            <person name="Labutti K."/>
            <person name="Lipzen A."/>
            <person name="Ng V."/>
            <person name="Sandor L."/>
            <person name="Barry K."/>
            <person name="Martinez A.T."/>
            <person name="Xiao Y."/>
            <person name="Gibbons J.G."/>
            <person name="Terashima K."/>
            <person name="Hibbett D.S."/>
            <person name="Grigoriev I.V."/>
        </authorList>
    </citation>
    <scope>NUCLEOTIDE SEQUENCE</scope>
    <source>
        <strain evidence="2">TFB9207</strain>
    </source>
</reference>
<sequence>MAPDHDYLQLQKKVLKRIEQAEFDFSLPTLSRQTWKILINDNDERERLEFVGDFYMAAAVGESLCHYLPDGSPRQYTVARSALTSNLTYSAIMNRLGLANPSDGRKTTADAFESIIGAKKKEDVALLDTWFETYYVQLIKSIVDDCRQLPHKGKKAAKPHQLHSIARGSRTVKKRHISLSPRRVQKQDKAHPIKSPTIYSRHCQIIDLVVDSDSEDDDDVESGDVEIVQISSAEIKKSRTNISAHQTITHPLGSSINPIVID</sequence>
<dbReference type="GO" id="GO:0004525">
    <property type="term" value="F:ribonuclease III activity"/>
    <property type="evidence" value="ECO:0007669"/>
    <property type="project" value="InterPro"/>
</dbReference>
<evidence type="ECO:0000313" key="3">
    <source>
        <dbReference type="Proteomes" id="UP001163846"/>
    </source>
</evidence>
<evidence type="ECO:0000313" key="2">
    <source>
        <dbReference type="EMBL" id="KAJ3842572.1"/>
    </source>
</evidence>
<dbReference type="Pfam" id="PF00636">
    <property type="entry name" value="Ribonuclease_3"/>
    <property type="match status" value="1"/>
</dbReference>
<dbReference type="InterPro" id="IPR000999">
    <property type="entry name" value="RNase_III_dom"/>
</dbReference>
<evidence type="ECO:0000259" key="1">
    <source>
        <dbReference type="PROSITE" id="PS50142"/>
    </source>
</evidence>
<dbReference type="EMBL" id="MU806001">
    <property type="protein sequence ID" value="KAJ3842572.1"/>
    <property type="molecule type" value="Genomic_DNA"/>
</dbReference>
<keyword evidence="3" id="KW-1185">Reference proteome</keyword>
<dbReference type="CDD" id="cd00593">
    <property type="entry name" value="RIBOc"/>
    <property type="match status" value="1"/>
</dbReference>
<dbReference type="Proteomes" id="UP001163846">
    <property type="component" value="Unassembled WGS sequence"/>
</dbReference>
<dbReference type="PROSITE" id="PS50142">
    <property type="entry name" value="RNASE_3_2"/>
    <property type="match status" value="1"/>
</dbReference>
<dbReference type="GO" id="GO:0006396">
    <property type="term" value="P:RNA processing"/>
    <property type="evidence" value="ECO:0007669"/>
    <property type="project" value="InterPro"/>
</dbReference>
<name>A0AA38PGL2_9AGAR</name>
<feature type="domain" description="RNase III" evidence="1">
    <location>
        <begin position="39"/>
        <end position="118"/>
    </location>
</feature>
<dbReference type="Gene3D" id="1.10.1520.10">
    <property type="entry name" value="Ribonuclease III domain"/>
    <property type="match status" value="1"/>
</dbReference>
<comment type="caution">
    <text evidence="2">The sequence shown here is derived from an EMBL/GenBank/DDBJ whole genome shotgun (WGS) entry which is preliminary data.</text>
</comment>